<evidence type="ECO:0000256" key="3">
    <source>
        <dbReference type="ARBA" id="ARBA00023163"/>
    </source>
</evidence>
<dbReference type="Pfam" id="PF02365">
    <property type="entry name" value="NAM"/>
    <property type="match status" value="1"/>
</dbReference>
<dbReference type="InterPro" id="IPR036093">
    <property type="entry name" value="NAC_dom_sf"/>
</dbReference>
<proteinExistence type="predicted"/>
<dbReference type="InterPro" id="IPR003441">
    <property type="entry name" value="NAC-dom"/>
</dbReference>
<accession>A0A2I4FR16</accession>
<dbReference type="PANTHER" id="PTHR31719">
    <property type="entry name" value="NAC TRANSCRIPTION FACTOR 56"/>
    <property type="match status" value="1"/>
</dbReference>
<keyword evidence="3" id="KW-0804">Transcription</keyword>
<dbReference type="Gramene" id="Jr01_01220_p1">
    <property type="protein sequence ID" value="cds.Jr01_01220_p1"/>
    <property type="gene ID" value="Jr01_01220"/>
</dbReference>
<dbReference type="Gene3D" id="2.170.150.80">
    <property type="entry name" value="NAC domain"/>
    <property type="match status" value="1"/>
</dbReference>
<evidence type="ECO:0000313" key="5">
    <source>
        <dbReference type="Proteomes" id="UP000235220"/>
    </source>
</evidence>
<organism evidence="5 6">
    <name type="scientific">Juglans regia</name>
    <name type="common">English walnut</name>
    <dbReference type="NCBI Taxonomy" id="51240"/>
    <lineage>
        <taxon>Eukaryota</taxon>
        <taxon>Viridiplantae</taxon>
        <taxon>Streptophyta</taxon>
        <taxon>Embryophyta</taxon>
        <taxon>Tracheophyta</taxon>
        <taxon>Spermatophyta</taxon>
        <taxon>Magnoliopsida</taxon>
        <taxon>eudicotyledons</taxon>
        <taxon>Gunneridae</taxon>
        <taxon>Pentapetalae</taxon>
        <taxon>rosids</taxon>
        <taxon>fabids</taxon>
        <taxon>Fagales</taxon>
        <taxon>Juglandaceae</taxon>
        <taxon>Juglans</taxon>
    </lineage>
</organism>
<name>A0A2I4FR16_JUGRE</name>
<keyword evidence="1" id="KW-0805">Transcription regulation</keyword>
<reference evidence="6" key="1">
    <citation type="submission" date="2025-08" db="UniProtKB">
        <authorList>
            <consortium name="RefSeq"/>
        </authorList>
    </citation>
    <scope>IDENTIFICATION</scope>
    <source>
        <tissue evidence="6">Leaves</tissue>
    </source>
</reference>
<dbReference type="Proteomes" id="UP000235220">
    <property type="component" value="Chromosome 1"/>
</dbReference>
<dbReference type="AlphaFoldDB" id="A0A2I4FR16"/>
<evidence type="ECO:0000256" key="2">
    <source>
        <dbReference type="ARBA" id="ARBA00023125"/>
    </source>
</evidence>
<dbReference type="PANTHER" id="PTHR31719:SF176">
    <property type="entry name" value="NAC DOMAIN CONTAINING PROTEIN 84"/>
    <property type="match status" value="1"/>
</dbReference>
<dbReference type="GO" id="GO:0003677">
    <property type="term" value="F:DNA binding"/>
    <property type="evidence" value="ECO:0007669"/>
    <property type="project" value="UniProtKB-KW"/>
</dbReference>
<keyword evidence="5" id="KW-1185">Reference proteome</keyword>
<keyword evidence="2" id="KW-0238">DNA-binding</keyword>
<keyword evidence="4" id="KW-0539">Nucleus</keyword>
<dbReference type="SUPFAM" id="SSF101941">
    <property type="entry name" value="NAC domain"/>
    <property type="match status" value="1"/>
</dbReference>
<dbReference type="KEGG" id="jre:109001315"/>
<dbReference type="GO" id="GO:0006355">
    <property type="term" value="P:regulation of DNA-templated transcription"/>
    <property type="evidence" value="ECO:0007669"/>
    <property type="project" value="InterPro"/>
</dbReference>
<protein>
    <submittedName>
        <fullName evidence="6">NAC domain-containing protein 83-like</fullName>
    </submittedName>
</protein>
<dbReference type="RefSeq" id="XP_018834095.1">
    <property type="nucleotide sequence ID" value="XM_018978550.2"/>
</dbReference>
<sequence length="271" mass="31333">MEKPISLINGGIRLPIGYRFRPTDEELVVHYLKRKIFSIPLPASVIPEFDVFQTDPWGLPGDLKEKRYFFGTKKRSGTVHESKCKRAAGSGYWKPIGKYKQILDSKSNQTLGIRRTLIFCERKRSYGTKTRWVMHEFRLLDSETNLGSTQVMMSKTEIEDWVVYRVFQRKKRPEKQAGIISRSSNNENSERMEAIMIRPNLMNYCMLELDNSRSDHYLGPPQVPNSSSCSSEITHEVSSNNALDQEETSCSRSRISSFSHIYINVHERALN</sequence>
<dbReference type="OrthoDB" id="676820at2759"/>
<evidence type="ECO:0000256" key="1">
    <source>
        <dbReference type="ARBA" id="ARBA00023015"/>
    </source>
</evidence>
<dbReference type="GeneID" id="109001315"/>
<dbReference type="STRING" id="51240.A0A2I4FR16"/>
<dbReference type="PROSITE" id="PS51005">
    <property type="entry name" value="NAC"/>
    <property type="match status" value="1"/>
</dbReference>
<evidence type="ECO:0000256" key="4">
    <source>
        <dbReference type="ARBA" id="ARBA00023242"/>
    </source>
</evidence>
<evidence type="ECO:0000313" key="6">
    <source>
        <dbReference type="RefSeq" id="XP_018834095.1"/>
    </source>
</evidence>
<gene>
    <name evidence="6" type="primary">LOC109001315</name>
</gene>